<dbReference type="InterPro" id="IPR036467">
    <property type="entry name" value="LS/RS_sf"/>
</dbReference>
<dbReference type="GO" id="GO:0009349">
    <property type="term" value="C:riboflavin synthase complex"/>
    <property type="evidence" value="ECO:0007669"/>
    <property type="project" value="InterPro"/>
</dbReference>
<accession>W0B8X5</accession>
<evidence type="ECO:0000313" key="2">
    <source>
        <dbReference type="Proteomes" id="UP000018838"/>
    </source>
</evidence>
<dbReference type="AlphaFoldDB" id="W0B8X5"/>
<name>W0B8X5_9GAMM</name>
<dbReference type="KEGG" id="lok:Loa_01440"/>
<dbReference type="Proteomes" id="UP000018838">
    <property type="component" value="Chromosome"/>
</dbReference>
<dbReference type="GO" id="GO:0009231">
    <property type="term" value="P:riboflavin biosynthetic process"/>
    <property type="evidence" value="ECO:0007669"/>
    <property type="project" value="InterPro"/>
</dbReference>
<dbReference type="STRING" id="1268635.Loa_01440"/>
<proteinExistence type="predicted"/>
<protein>
    <submittedName>
        <fullName evidence="1">Riboflavin synthase beta-chain</fullName>
    </submittedName>
</protein>
<dbReference type="SUPFAM" id="SSF52121">
    <property type="entry name" value="Lumazine synthase"/>
    <property type="match status" value="1"/>
</dbReference>
<gene>
    <name evidence="1" type="ORF">Loa_01440</name>
</gene>
<dbReference type="EMBL" id="CP004006">
    <property type="protein sequence ID" value="AHE66993.1"/>
    <property type="molecule type" value="Genomic_DNA"/>
</dbReference>
<sequence>MRYIKGILNEQGQSFPIAIVVSYFNQDITHELMQGAVKRLLERGFKKRILRWLKCLELSKFLLWLSS</sequence>
<organism evidence="1 2">
    <name type="scientific">Legionella oakridgensis ATCC 33761 = DSM 21215</name>
    <dbReference type="NCBI Taxonomy" id="1268635"/>
    <lineage>
        <taxon>Bacteria</taxon>
        <taxon>Pseudomonadati</taxon>
        <taxon>Pseudomonadota</taxon>
        <taxon>Gammaproteobacteria</taxon>
        <taxon>Legionellales</taxon>
        <taxon>Legionellaceae</taxon>
        <taxon>Legionella</taxon>
    </lineage>
</organism>
<dbReference type="HOGENOM" id="CLU_2807164_0_0_6"/>
<reference evidence="1 2" key="1">
    <citation type="journal article" date="2013" name="Int. J. Med. Microbiol.">
        <title>Legionella oakridgensis ATCC 33761 genome sequence and phenotypic characterization reveals its replication capacity in amoebae.</title>
        <authorList>
            <person name="Brzuszkiewicz E."/>
            <person name="Schulz T."/>
            <person name="Rydzewski K."/>
            <person name="Daniel R."/>
            <person name="Gillmaier N."/>
            <person name="Dittmann C."/>
            <person name="Holland G."/>
            <person name="Schunder E."/>
            <person name="Lautner M."/>
            <person name="Eisenreich W."/>
            <person name="Luck C."/>
            <person name="Heuner K."/>
        </authorList>
    </citation>
    <scope>NUCLEOTIDE SEQUENCE [LARGE SCALE GENOMIC DNA]</scope>
    <source>
        <strain>OR-10</strain>
        <strain evidence="2">ATCC 33761</strain>
    </source>
</reference>
<evidence type="ECO:0000313" key="1">
    <source>
        <dbReference type="EMBL" id="AHE66993.1"/>
    </source>
</evidence>
<keyword evidence="2" id="KW-1185">Reference proteome</keyword>
<dbReference type="Gene3D" id="3.40.50.960">
    <property type="entry name" value="Lumazine/riboflavin synthase"/>
    <property type="match status" value="1"/>
</dbReference>